<gene>
    <name evidence="2" type="ORF">PTPV-Aus-109</name>
</gene>
<organism evidence="2 3">
    <name type="scientific">Pteropox virus</name>
    <dbReference type="NCBI Taxonomy" id="1873698"/>
    <lineage>
        <taxon>Viruses</taxon>
        <taxon>Varidnaviria</taxon>
        <taxon>Bamfordvirae</taxon>
        <taxon>Nucleocytoviricota</taxon>
        <taxon>Pokkesviricetes</taxon>
        <taxon>Chitovirales</taxon>
        <taxon>Poxviridae</taxon>
        <taxon>Chordopoxvirinae</taxon>
        <taxon>Pteropopoxvirus</taxon>
        <taxon>Pteropopoxvirus pteropox</taxon>
    </lineage>
</organism>
<keyword evidence="1" id="KW-0472">Membrane</keyword>
<protein>
    <submittedName>
        <fullName evidence="2">Non-essential imv membrane protein</fullName>
    </submittedName>
</protein>
<dbReference type="Proteomes" id="UP000203626">
    <property type="component" value="Segment"/>
</dbReference>
<dbReference type="InterPro" id="IPR009372">
    <property type="entry name" value="Poxvirus_A14.5"/>
</dbReference>
<keyword evidence="3" id="KW-1185">Reference proteome</keyword>
<feature type="transmembrane region" description="Helical" evidence="1">
    <location>
        <begin position="30"/>
        <end position="49"/>
    </location>
</feature>
<keyword evidence="1" id="KW-1133">Transmembrane helix</keyword>
<reference evidence="2 3" key="1">
    <citation type="journal article" date="2016" name="J. Gen. Virol.">
        <title>Genomic characterization of a novel poxvirus from a flying fox: evidence for a new genus?</title>
        <authorList>
            <person name="O'Dea M.A."/>
            <person name="Tu S.L."/>
            <person name="Pang S."/>
            <person name="De Ridder T."/>
            <person name="Jackson B."/>
            <person name="Upton C."/>
        </authorList>
    </citation>
    <scope>NUCLEOTIDE SEQUENCE [LARGE SCALE GENOMIC DNA]</scope>
    <source>
        <strain evidence="2 3">Australia</strain>
    </source>
</reference>
<evidence type="ECO:0000313" key="3">
    <source>
        <dbReference type="Proteomes" id="UP000203626"/>
    </source>
</evidence>
<evidence type="ECO:0000313" key="2">
    <source>
        <dbReference type="EMBL" id="ANS71193.1"/>
    </source>
</evidence>
<feature type="transmembrane region" description="Helical" evidence="1">
    <location>
        <begin position="7"/>
        <end position="24"/>
    </location>
</feature>
<keyword evidence="1" id="KW-0812">Transmembrane</keyword>
<evidence type="ECO:0000256" key="1">
    <source>
        <dbReference type="SAM" id="Phobius"/>
    </source>
</evidence>
<dbReference type="RefSeq" id="YP_009268824.1">
    <property type="nucleotide sequence ID" value="NC_030656.1"/>
</dbReference>
<dbReference type="EMBL" id="KU980965">
    <property type="protein sequence ID" value="ANS71193.1"/>
    <property type="molecule type" value="Genomic_DNA"/>
</dbReference>
<sequence length="53" mass="6218">MISNYEPVIISSIFLLTLLCNILLNSQTKLDIVFTIQTVVFIWFMFHFIHSVI</sequence>
<name>A0A1B1MRK8_9POXV</name>
<dbReference type="KEGG" id="vg:28340436"/>
<accession>A0A1B1MRK8</accession>
<dbReference type="GeneID" id="28340436"/>
<proteinExistence type="predicted"/>
<dbReference type="Pfam" id="PF06269">
    <property type="entry name" value="DUF1029"/>
    <property type="match status" value="1"/>
</dbReference>